<evidence type="ECO:0000259" key="7">
    <source>
        <dbReference type="PROSITE" id="PS50217"/>
    </source>
</evidence>
<dbReference type="InterPro" id="IPR045314">
    <property type="entry name" value="bZIP_plant_GBF1"/>
</dbReference>
<feature type="domain" description="BZIP" evidence="7">
    <location>
        <begin position="118"/>
        <end position="181"/>
    </location>
</feature>
<dbReference type="Pfam" id="PF00170">
    <property type="entry name" value="bZIP_1"/>
    <property type="match status" value="1"/>
</dbReference>
<dbReference type="FunFam" id="1.20.5.170:FF:000020">
    <property type="entry name" value="BZIP transcription factor"/>
    <property type="match status" value="1"/>
</dbReference>
<dbReference type="PROSITE" id="PS00036">
    <property type="entry name" value="BZIP_BASIC"/>
    <property type="match status" value="1"/>
</dbReference>
<evidence type="ECO:0000256" key="3">
    <source>
        <dbReference type="ARBA" id="ARBA00023125"/>
    </source>
</evidence>
<evidence type="ECO:0000256" key="4">
    <source>
        <dbReference type="ARBA" id="ARBA00023163"/>
    </source>
</evidence>
<dbReference type="GO" id="GO:0045893">
    <property type="term" value="P:positive regulation of DNA-templated transcription"/>
    <property type="evidence" value="ECO:0007669"/>
    <property type="project" value="TreeGrafter"/>
</dbReference>
<gene>
    <name evidence="8" type="ORF">CMV_020425</name>
</gene>
<dbReference type="GO" id="GO:0005634">
    <property type="term" value="C:nucleus"/>
    <property type="evidence" value="ECO:0007669"/>
    <property type="project" value="UniProtKB-SubCell"/>
</dbReference>
<evidence type="ECO:0000256" key="6">
    <source>
        <dbReference type="SAM" id="MobiDB-lite"/>
    </source>
</evidence>
<evidence type="ECO:0000313" key="9">
    <source>
        <dbReference type="Proteomes" id="UP000737018"/>
    </source>
</evidence>
<comment type="caution">
    <text evidence="8">The sequence shown here is derived from an EMBL/GenBank/DDBJ whole genome shotgun (WGS) entry which is preliminary data.</text>
</comment>
<sequence length="238" mass="27198">MSKTQIRNQIKPTLTQIKNHNPSFVCITNNANKPNPSSNPNTPAKETPHPQEHPVEVIARIRDYPDRKEKPKTDLQTETSGLRIDSESAREYSIGLPSWSGPGPDESDSDSGAVFQSDERKRKRMLSNRESARRSRMRKQKQLEDLTDEVTRLQLSNRDLVQKINAKERNYGAIESANNVLRAQHAELTDRLRSLNSVLQMIEEMSGFSVDIQEIPDRRNERMFSSLMFMLFGSGFIS</sequence>
<feature type="region of interest" description="Disordered" evidence="6">
    <location>
        <begin position="21"/>
        <end position="143"/>
    </location>
</feature>
<keyword evidence="9" id="KW-1185">Reference proteome</keyword>
<feature type="compositionally biased region" description="Basic and acidic residues" evidence="6">
    <location>
        <begin position="46"/>
        <end position="75"/>
    </location>
</feature>
<dbReference type="CDD" id="cd14702">
    <property type="entry name" value="bZIP_plant_GBF1"/>
    <property type="match status" value="1"/>
</dbReference>
<comment type="subcellular location">
    <subcellularLocation>
        <location evidence="1">Nucleus</location>
    </subcellularLocation>
</comment>
<proteinExistence type="predicted"/>
<dbReference type="AlphaFoldDB" id="A0A8J4VFT8"/>
<dbReference type="Gene3D" id="1.20.5.170">
    <property type="match status" value="1"/>
</dbReference>
<dbReference type="PANTHER" id="PTHR45764:SF34">
    <property type="entry name" value="BZIP TRANSCRIPTION FACTOR 53"/>
    <property type="match status" value="1"/>
</dbReference>
<protein>
    <recommendedName>
        <fullName evidence="7">BZIP domain-containing protein</fullName>
    </recommendedName>
</protein>
<dbReference type="InterPro" id="IPR046347">
    <property type="entry name" value="bZIP_sf"/>
</dbReference>
<dbReference type="EMBL" id="JRKL02003790">
    <property type="protein sequence ID" value="KAF3954205.1"/>
    <property type="molecule type" value="Genomic_DNA"/>
</dbReference>
<dbReference type="InterPro" id="IPR004827">
    <property type="entry name" value="bZIP"/>
</dbReference>
<dbReference type="GO" id="GO:0000976">
    <property type="term" value="F:transcription cis-regulatory region binding"/>
    <property type="evidence" value="ECO:0007669"/>
    <property type="project" value="TreeGrafter"/>
</dbReference>
<evidence type="ECO:0000256" key="5">
    <source>
        <dbReference type="ARBA" id="ARBA00023242"/>
    </source>
</evidence>
<dbReference type="Proteomes" id="UP000737018">
    <property type="component" value="Unassembled WGS sequence"/>
</dbReference>
<evidence type="ECO:0000256" key="2">
    <source>
        <dbReference type="ARBA" id="ARBA00023015"/>
    </source>
</evidence>
<dbReference type="PROSITE" id="PS50217">
    <property type="entry name" value="BZIP"/>
    <property type="match status" value="1"/>
</dbReference>
<keyword evidence="3" id="KW-0238">DNA-binding</keyword>
<feature type="compositionally biased region" description="Low complexity" evidence="6">
    <location>
        <begin position="28"/>
        <end position="45"/>
    </location>
</feature>
<keyword evidence="5" id="KW-0539">Nucleus</keyword>
<organism evidence="8 9">
    <name type="scientific">Castanea mollissima</name>
    <name type="common">Chinese chestnut</name>
    <dbReference type="NCBI Taxonomy" id="60419"/>
    <lineage>
        <taxon>Eukaryota</taxon>
        <taxon>Viridiplantae</taxon>
        <taxon>Streptophyta</taxon>
        <taxon>Embryophyta</taxon>
        <taxon>Tracheophyta</taxon>
        <taxon>Spermatophyta</taxon>
        <taxon>Magnoliopsida</taxon>
        <taxon>eudicotyledons</taxon>
        <taxon>Gunneridae</taxon>
        <taxon>Pentapetalae</taxon>
        <taxon>rosids</taxon>
        <taxon>fabids</taxon>
        <taxon>Fagales</taxon>
        <taxon>Fagaceae</taxon>
        <taxon>Castanea</taxon>
    </lineage>
</organism>
<evidence type="ECO:0000256" key="1">
    <source>
        <dbReference type="ARBA" id="ARBA00004123"/>
    </source>
</evidence>
<evidence type="ECO:0000313" key="8">
    <source>
        <dbReference type="EMBL" id="KAF3954205.1"/>
    </source>
</evidence>
<dbReference type="SUPFAM" id="SSF57959">
    <property type="entry name" value="Leucine zipper domain"/>
    <property type="match status" value="1"/>
</dbReference>
<keyword evidence="4" id="KW-0804">Transcription</keyword>
<dbReference type="PANTHER" id="PTHR45764">
    <property type="entry name" value="BZIP TRANSCRIPTION FACTOR 44"/>
    <property type="match status" value="1"/>
</dbReference>
<keyword evidence="2" id="KW-0805">Transcription regulation</keyword>
<dbReference type="GO" id="GO:0046982">
    <property type="term" value="F:protein heterodimerization activity"/>
    <property type="evidence" value="ECO:0007669"/>
    <property type="project" value="UniProtKB-ARBA"/>
</dbReference>
<dbReference type="GO" id="GO:0003700">
    <property type="term" value="F:DNA-binding transcription factor activity"/>
    <property type="evidence" value="ECO:0007669"/>
    <property type="project" value="InterPro"/>
</dbReference>
<reference evidence="8" key="1">
    <citation type="submission" date="2020-03" db="EMBL/GenBank/DDBJ databases">
        <title>Castanea mollissima Vanexum genome sequencing.</title>
        <authorList>
            <person name="Staton M."/>
        </authorList>
    </citation>
    <scope>NUCLEOTIDE SEQUENCE</scope>
    <source>
        <tissue evidence="8">Leaf</tissue>
    </source>
</reference>
<accession>A0A8J4VFT8</accession>
<dbReference type="SMART" id="SM00338">
    <property type="entry name" value="BRLZ"/>
    <property type="match status" value="1"/>
</dbReference>
<dbReference type="OrthoDB" id="551672at2759"/>
<name>A0A8J4VFT8_9ROSI</name>